<dbReference type="InterPro" id="IPR050281">
    <property type="entry name" value="Flavin_monoamine_oxidase"/>
</dbReference>
<comment type="caution">
    <text evidence="5">The sequence shown here is derived from an EMBL/GenBank/DDBJ whole genome shotgun (WGS) entry which is preliminary data.</text>
</comment>
<feature type="domain" description="Amine oxidase" evidence="4">
    <location>
        <begin position="188"/>
        <end position="460"/>
    </location>
</feature>
<reference evidence="5 6" key="1">
    <citation type="submission" date="2022-05" db="EMBL/GenBank/DDBJ databases">
        <authorList>
            <consortium name="Genoscope - CEA"/>
            <person name="William W."/>
        </authorList>
    </citation>
    <scope>NUCLEOTIDE SEQUENCE [LARGE SCALE GENOMIC DNA]</scope>
</reference>
<dbReference type="EC" id="1.4.3.-" evidence="3"/>
<dbReference type="Proteomes" id="UP001159427">
    <property type="component" value="Unassembled WGS sequence"/>
</dbReference>
<keyword evidence="3" id="KW-0285">Flavoprotein</keyword>
<evidence type="ECO:0000259" key="4">
    <source>
        <dbReference type="Pfam" id="PF01593"/>
    </source>
</evidence>
<evidence type="ECO:0000256" key="2">
    <source>
        <dbReference type="ARBA" id="ARBA00023002"/>
    </source>
</evidence>
<comment type="similarity">
    <text evidence="3">Belongs to the flavin monoamine oxidase family.</text>
</comment>
<protein>
    <recommendedName>
        <fullName evidence="3">Amine oxidase</fullName>
        <ecNumber evidence="3">1.4.3.-</ecNumber>
    </recommendedName>
</protein>
<gene>
    <name evidence="5" type="ORF">PEVE_00000100</name>
</gene>
<dbReference type="SUPFAM" id="SSF54373">
    <property type="entry name" value="FAD-linked reductases, C-terminal domain"/>
    <property type="match status" value="1"/>
</dbReference>
<dbReference type="EMBL" id="CALNXI010000001">
    <property type="protein sequence ID" value="CAH3013661.1"/>
    <property type="molecule type" value="Genomic_DNA"/>
</dbReference>
<dbReference type="InterPro" id="IPR036188">
    <property type="entry name" value="FAD/NAD-bd_sf"/>
</dbReference>
<dbReference type="SUPFAM" id="SSF51905">
    <property type="entry name" value="FAD/NAD(P)-binding domain"/>
    <property type="match status" value="1"/>
</dbReference>
<comment type="cofactor">
    <cofactor evidence="1 3">
        <name>FAD</name>
        <dbReference type="ChEBI" id="CHEBI:57692"/>
    </cofactor>
</comment>
<evidence type="ECO:0000313" key="6">
    <source>
        <dbReference type="Proteomes" id="UP001159427"/>
    </source>
</evidence>
<keyword evidence="6" id="KW-1185">Reference proteome</keyword>
<dbReference type="InterPro" id="IPR002937">
    <property type="entry name" value="Amino_oxidase"/>
</dbReference>
<organism evidence="5 6">
    <name type="scientific">Porites evermanni</name>
    <dbReference type="NCBI Taxonomy" id="104178"/>
    <lineage>
        <taxon>Eukaryota</taxon>
        <taxon>Metazoa</taxon>
        <taxon>Cnidaria</taxon>
        <taxon>Anthozoa</taxon>
        <taxon>Hexacorallia</taxon>
        <taxon>Scleractinia</taxon>
        <taxon>Fungiina</taxon>
        <taxon>Poritidae</taxon>
        <taxon>Porites</taxon>
    </lineage>
</organism>
<evidence type="ECO:0000256" key="1">
    <source>
        <dbReference type="ARBA" id="ARBA00001974"/>
    </source>
</evidence>
<proteinExistence type="inferred from homology"/>
<dbReference type="InterPro" id="IPR001613">
    <property type="entry name" value="Flavin_amine_oxidase"/>
</dbReference>
<keyword evidence="2 3" id="KW-0560">Oxidoreductase</keyword>
<dbReference type="PANTHER" id="PTHR10742">
    <property type="entry name" value="FLAVIN MONOAMINE OXIDASE"/>
    <property type="match status" value="1"/>
</dbReference>
<evidence type="ECO:0000256" key="3">
    <source>
        <dbReference type="RuleBase" id="RU362067"/>
    </source>
</evidence>
<feature type="domain" description="Amine oxidase" evidence="4">
    <location>
        <begin position="47"/>
        <end position="100"/>
    </location>
</feature>
<dbReference type="PANTHER" id="PTHR10742:SF313">
    <property type="entry name" value="AMINE OXIDASE"/>
    <property type="match status" value="1"/>
</dbReference>
<name>A0ABN8L982_9CNID</name>
<sequence>MFKVKLGLLVVYLLFLESSLILSTTAFRVGKDRTVTKTKVLILGGGLSGITAAKTLLDNNIKDFYILEGQDYIGGRIHATQFEGVTIEEGANWLHSLDEELSARFLKWKTDKSMEGIWCNYSDFIIRDENGFDVTDWKLARKFQEEIVENLEDVLWARKRKNMPDIPARVGLQLMGWRSDKPIEKALEYFAFDFEHAKPLELVSYYELFTRGQDFFVSDQRGLWSLYENLYKPVNERVLLQRTVERIKYSDHSVVIQTENKETFVADYALCTFSTGVLASGSVTFNPPLPQWKQEAIYKNPMSVYTKIFLNFPSKFWDDNEYILYASKRRGYFPVLQNMEKEGLLPNGTNVLLVTVTGDEGRRIEGQTYKETKKEIMKTLRKIYGANIPDPTAIFYRRWSKDPFTRGAYSEPVVGMTPQDFSNLAENLGRLYFAGEATSKDWYGYMQGAYFTGKKQGQRIADDFLQKKLERNEL</sequence>
<keyword evidence="3" id="KW-0274">FAD</keyword>
<evidence type="ECO:0000313" key="5">
    <source>
        <dbReference type="EMBL" id="CAH3013661.1"/>
    </source>
</evidence>
<dbReference type="PRINTS" id="PR00757">
    <property type="entry name" value="AMINEOXDASEF"/>
</dbReference>
<dbReference type="Gene3D" id="3.50.50.60">
    <property type="entry name" value="FAD/NAD(P)-binding domain"/>
    <property type="match status" value="1"/>
</dbReference>
<dbReference type="Pfam" id="PF01593">
    <property type="entry name" value="Amino_oxidase"/>
    <property type="match status" value="2"/>
</dbReference>
<accession>A0ABN8L982</accession>
<dbReference type="Gene3D" id="3.90.660.10">
    <property type="match status" value="1"/>
</dbReference>